<sequence>MNAELLMVRGLFRFGDPLPAVIAADRLLKGSSPGGDQAASPLKERRDCSPGIFREERRMQIDERPGPRLAQRLGQFAGGDDFACPGK</sequence>
<organism evidence="1 2">
    <name type="scientific">Paenibacillus agaridevorans</name>
    <dbReference type="NCBI Taxonomy" id="171404"/>
    <lineage>
        <taxon>Bacteria</taxon>
        <taxon>Bacillati</taxon>
        <taxon>Bacillota</taxon>
        <taxon>Bacilli</taxon>
        <taxon>Bacillales</taxon>
        <taxon>Paenibacillaceae</taxon>
        <taxon>Paenibacillus</taxon>
    </lineage>
</organism>
<dbReference type="AlphaFoldDB" id="A0A2R5EQ36"/>
<dbReference type="Proteomes" id="UP000245202">
    <property type="component" value="Unassembled WGS sequence"/>
</dbReference>
<accession>A0A2R5EQ36</accession>
<reference evidence="1 2" key="1">
    <citation type="submission" date="2017-08" db="EMBL/GenBank/DDBJ databases">
        <title>Substantial Increase in Enzyme Production by Combined Drug-Resistance Mutations in Paenibacillus agaridevorans.</title>
        <authorList>
            <person name="Tanaka Y."/>
            <person name="Funane K."/>
            <person name="Hosaka T."/>
            <person name="Shiwa Y."/>
            <person name="Fujita N."/>
            <person name="Miyazaki T."/>
            <person name="Yoshikawa H."/>
            <person name="Murakami K."/>
            <person name="Kasahara K."/>
            <person name="Inaoka T."/>
            <person name="Hiraga Y."/>
            <person name="Ochi K."/>
        </authorList>
    </citation>
    <scope>NUCLEOTIDE SEQUENCE [LARGE SCALE GENOMIC DNA]</scope>
    <source>
        <strain evidence="1 2">T-3040</strain>
    </source>
</reference>
<keyword evidence="2" id="KW-1185">Reference proteome</keyword>
<evidence type="ECO:0000313" key="1">
    <source>
        <dbReference type="EMBL" id="GBG08802.1"/>
    </source>
</evidence>
<protein>
    <submittedName>
        <fullName evidence="1">Uncharacterized protein</fullName>
    </submittedName>
</protein>
<name>A0A2R5EQ36_9BACL</name>
<gene>
    <name evidence="1" type="ORF">PAT3040_03403</name>
</gene>
<proteinExistence type="predicted"/>
<dbReference type="EMBL" id="BDQX01000171">
    <property type="protein sequence ID" value="GBG08802.1"/>
    <property type="molecule type" value="Genomic_DNA"/>
</dbReference>
<evidence type="ECO:0000313" key="2">
    <source>
        <dbReference type="Proteomes" id="UP000245202"/>
    </source>
</evidence>
<comment type="caution">
    <text evidence="1">The sequence shown here is derived from an EMBL/GenBank/DDBJ whole genome shotgun (WGS) entry which is preliminary data.</text>
</comment>